<feature type="transmembrane region" description="Helical" evidence="9">
    <location>
        <begin position="129"/>
        <end position="151"/>
    </location>
</feature>
<dbReference type="InterPro" id="IPR023271">
    <property type="entry name" value="Aquaporin-like"/>
</dbReference>
<evidence type="ECO:0000256" key="9">
    <source>
        <dbReference type="SAM" id="Phobius"/>
    </source>
</evidence>
<dbReference type="Pfam" id="PF00230">
    <property type="entry name" value="MIP"/>
    <property type="match status" value="1"/>
</dbReference>
<feature type="transmembrane region" description="Helical" evidence="9">
    <location>
        <begin position="87"/>
        <end position="109"/>
    </location>
</feature>
<evidence type="ECO:0000256" key="3">
    <source>
        <dbReference type="ARBA" id="ARBA00022448"/>
    </source>
</evidence>
<dbReference type="SUPFAM" id="SSF81338">
    <property type="entry name" value="Aquaporin-like"/>
    <property type="match status" value="1"/>
</dbReference>
<dbReference type="InterPro" id="IPR000425">
    <property type="entry name" value="MIP"/>
</dbReference>
<feature type="transmembrane region" description="Helical" evidence="9">
    <location>
        <begin position="9"/>
        <end position="31"/>
    </location>
</feature>
<evidence type="ECO:0000256" key="4">
    <source>
        <dbReference type="ARBA" id="ARBA00022475"/>
    </source>
</evidence>
<dbReference type="STRING" id="710696.Intca_0857"/>
<dbReference type="OrthoDB" id="9807293at2"/>
<organism evidence="10 11">
    <name type="scientific">Intrasporangium calvum (strain ATCC 23552 / DSM 43043 / JCM 3097 / NBRC 12989 / NCIMB 10167 / NRRL B-3866 / 7 KIP)</name>
    <dbReference type="NCBI Taxonomy" id="710696"/>
    <lineage>
        <taxon>Bacteria</taxon>
        <taxon>Bacillati</taxon>
        <taxon>Actinomycetota</taxon>
        <taxon>Actinomycetes</taxon>
        <taxon>Micrococcales</taxon>
        <taxon>Intrasporangiaceae</taxon>
        <taxon>Intrasporangium</taxon>
    </lineage>
</organism>
<dbReference type="GO" id="GO:0015250">
    <property type="term" value="F:water channel activity"/>
    <property type="evidence" value="ECO:0007669"/>
    <property type="project" value="TreeGrafter"/>
</dbReference>
<dbReference type="RefSeq" id="WP_013491707.1">
    <property type="nucleotide sequence ID" value="NC_014830.1"/>
</dbReference>
<comment type="similarity">
    <text evidence="2 8">Belongs to the MIP/aquaporin (TC 1.A.8) family.</text>
</comment>
<accession>E6SBQ7</accession>
<evidence type="ECO:0000256" key="6">
    <source>
        <dbReference type="ARBA" id="ARBA00022989"/>
    </source>
</evidence>
<dbReference type="HOGENOM" id="CLU_020019_3_2_11"/>
<dbReference type="PANTHER" id="PTHR19139">
    <property type="entry name" value="AQUAPORIN TRANSPORTER"/>
    <property type="match status" value="1"/>
</dbReference>
<dbReference type="NCBIfam" id="TIGR00861">
    <property type="entry name" value="MIP"/>
    <property type="match status" value="1"/>
</dbReference>
<dbReference type="KEGG" id="ica:Intca_0857"/>
<proteinExistence type="inferred from homology"/>
<keyword evidence="3 8" id="KW-0813">Transport</keyword>
<dbReference type="EMBL" id="CP002343">
    <property type="protein sequence ID" value="ADU47388.1"/>
    <property type="molecule type" value="Genomic_DNA"/>
</dbReference>
<feature type="transmembrane region" description="Helical" evidence="9">
    <location>
        <begin position="37"/>
        <end position="60"/>
    </location>
</feature>
<dbReference type="Gene3D" id="1.20.1080.10">
    <property type="entry name" value="Glycerol uptake facilitator protein"/>
    <property type="match status" value="1"/>
</dbReference>
<protein>
    <submittedName>
        <fullName evidence="10">MIP family channel protein</fullName>
    </submittedName>
</protein>
<name>E6SBQ7_INTC7</name>
<dbReference type="InterPro" id="IPR022357">
    <property type="entry name" value="MIP_CS"/>
</dbReference>
<evidence type="ECO:0000256" key="1">
    <source>
        <dbReference type="ARBA" id="ARBA00004651"/>
    </source>
</evidence>
<comment type="subcellular location">
    <subcellularLocation>
        <location evidence="1">Cell membrane</location>
        <topology evidence="1">Multi-pass membrane protein</topology>
    </subcellularLocation>
</comment>
<dbReference type="PRINTS" id="PR00783">
    <property type="entry name" value="MINTRINSICP"/>
</dbReference>
<dbReference type="AlphaFoldDB" id="E6SBQ7"/>
<feature type="transmembrane region" description="Helical" evidence="9">
    <location>
        <begin position="208"/>
        <end position="229"/>
    </location>
</feature>
<feature type="transmembrane region" description="Helical" evidence="9">
    <location>
        <begin position="158"/>
        <end position="177"/>
    </location>
</feature>
<dbReference type="InterPro" id="IPR034294">
    <property type="entry name" value="Aquaporin_transptr"/>
</dbReference>
<dbReference type="PANTHER" id="PTHR19139:SF199">
    <property type="entry name" value="MIP17260P"/>
    <property type="match status" value="1"/>
</dbReference>
<keyword evidence="6 9" id="KW-1133">Transmembrane helix</keyword>
<sequence>MTSTLLHRLLAESVGTAMLVLVGAGSVVATLTVDGEVGYAGLGFISLAFAIIVAVVIYGFGPVSGAHINPAVTISLAVTRRFPWAEVLPYVLAQVVGGIVGALLIVAVFGTDAADLGLGATTLADGVPYWQGIVAEILGTFVLLYAVMALAVDSRAPLGWAGLMIGLAVAAAILLIAPQTGGSLNPARTFGPYLGVTIFGGDIPWSDFGVYLIGPVVGAVAAALVYDFIAQTRTGARPAEEESFTPAPGEDG</sequence>
<evidence type="ECO:0000256" key="7">
    <source>
        <dbReference type="ARBA" id="ARBA00023136"/>
    </source>
</evidence>
<gene>
    <name evidence="10" type="ordered locus">Intca_0857</name>
</gene>
<keyword evidence="7 9" id="KW-0472">Membrane</keyword>
<evidence type="ECO:0000256" key="2">
    <source>
        <dbReference type="ARBA" id="ARBA00006175"/>
    </source>
</evidence>
<dbReference type="PROSITE" id="PS00221">
    <property type="entry name" value="MIP"/>
    <property type="match status" value="1"/>
</dbReference>
<keyword evidence="4" id="KW-1003">Cell membrane</keyword>
<keyword evidence="5 8" id="KW-0812">Transmembrane</keyword>
<evidence type="ECO:0000313" key="10">
    <source>
        <dbReference type="EMBL" id="ADU47388.1"/>
    </source>
</evidence>
<dbReference type="Proteomes" id="UP000008914">
    <property type="component" value="Chromosome"/>
</dbReference>
<evidence type="ECO:0000256" key="8">
    <source>
        <dbReference type="RuleBase" id="RU000477"/>
    </source>
</evidence>
<keyword evidence="11" id="KW-1185">Reference proteome</keyword>
<evidence type="ECO:0000313" key="11">
    <source>
        <dbReference type="Proteomes" id="UP000008914"/>
    </source>
</evidence>
<reference evidence="10 11" key="1">
    <citation type="journal article" date="2010" name="Stand. Genomic Sci.">
        <title>Complete genome sequence of Intrasporangium calvum type strain (7 KIP).</title>
        <authorList>
            <person name="Del Rio T.G."/>
            <person name="Chertkov O."/>
            <person name="Yasawong M."/>
            <person name="Lucas S."/>
            <person name="Deshpande S."/>
            <person name="Cheng J.F."/>
            <person name="Detter C."/>
            <person name="Tapia R."/>
            <person name="Han C."/>
            <person name="Goodwin L."/>
            <person name="Pitluck S."/>
            <person name="Liolios K."/>
            <person name="Ivanova N."/>
            <person name="Mavromatis K."/>
            <person name="Pati A."/>
            <person name="Chen A."/>
            <person name="Palaniappan K."/>
            <person name="Land M."/>
            <person name="Hauser L."/>
            <person name="Chang Y.J."/>
            <person name="Jeffries C.D."/>
            <person name="Rohde M."/>
            <person name="Pukall R."/>
            <person name="Sikorski J."/>
            <person name="Goker M."/>
            <person name="Woyke T."/>
            <person name="Bristow J."/>
            <person name="Eisen J.A."/>
            <person name="Markowitz V."/>
            <person name="Hugenholtz P."/>
            <person name="Kyrpides N.C."/>
            <person name="Klenk H.P."/>
            <person name="Lapidus A."/>
        </authorList>
    </citation>
    <scope>NUCLEOTIDE SEQUENCE [LARGE SCALE GENOMIC DNA]</scope>
    <source>
        <strain evidence="11">ATCC 23552 / DSM 43043 / JCM 3097 / NBRC 12989 / 7 KIP</strain>
    </source>
</reference>
<dbReference type="eggNOG" id="COG0580">
    <property type="taxonomic scope" value="Bacteria"/>
</dbReference>
<dbReference type="GO" id="GO:0005886">
    <property type="term" value="C:plasma membrane"/>
    <property type="evidence" value="ECO:0007669"/>
    <property type="project" value="UniProtKB-SubCell"/>
</dbReference>
<evidence type="ECO:0000256" key="5">
    <source>
        <dbReference type="ARBA" id="ARBA00022692"/>
    </source>
</evidence>